<feature type="domain" description="Peptidase M20 dimerisation" evidence="6">
    <location>
        <begin position="170"/>
        <end position="269"/>
    </location>
</feature>
<name>A0A7V4WU71_CALAY</name>
<protein>
    <submittedName>
        <fullName evidence="7">M20/M25/M40 family metallo-hydrolase</fullName>
    </submittedName>
</protein>
<evidence type="ECO:0000256" key="4">
    <source>
        <dbReference type="ARBA" id="ARBA00022833"/>
    </source>
</evidence>
<evidence type="ECO:0000256" key="5">
    <source>
        <dbReference type="ARBA" id="ARBA00023285"/>
    </source>
</evidence>
<dbReference type="PANTHER" id="PTHR43808:SF31">
    <property type="entry name" value="N-ACETYL-L-CITRULLINE DEACETYLASE"/>
    <property type="match status" value="1"/>
</dbReference>
<evidence type="ECO:0000313" key="7">
    <source>
        <dbReference type="EMBL" id="HGY54107.1"/>
    </source>
</evidence>
<dbReference type="SUPFAM" id="SSF53187">
    <property type="entry name" value="Zn-dependent exopeptidases"/>
    <property type="match status" value="1"/>
</dbReference>
<organism evidence="7">
    <name type="scientific">Caldithrix abyssi</name>
    <dbReference type="NCBI Taxonomy" id="187145"/>
    <lineage>
        <taxon>Bacteria</taxon>
        <taxon>Pseudomonadati</taxon>
        <taxon>Calditrichota</taxon>
        <taxon>Calditrichia</taxon>
        <taxon>Calditrichales</taxon>
        <taxon>Calditrichaceae</taxon>
        <taxon>Caldithrix</taxon>
    </lineage>
</organism>
<dbReference type="Proteomes" id="UP000885779">
    <property type="component" value="Unassembled WGS sequence"/>
</dbReference>
<dbReference type="GO" id="GO:0006526">
    <property type="term" value="P:L-arginine biosynthetic process"/>
    <property type="evidence" value="ECO:0007669"/>
    <property type="project" value="TreeGrafter"/>
</dbReference>
<keyword evidence="3" id="KW-0378">Hydrolase</keyword>
<evidence type="ECO:0000256" key="3">
    <source>
        <dbReference type="ARBA" id="ARBA00022801"/>
    </source>
</evidence>
<dbReference type="EMBL" id="DRQG01000003">
    <property type="protein sequence ID" value="HGY54107.1"/>
    <property type="molecule type" value="Genomic_DNA"/>
</dbReference>
<accession>A0A7V4WU71</accession>
<dbReference type="Pfam" id="PF01546">
    <property type="entry name" value="Peptidase_M20"/>
    <property type="match status" value="1"/>
</dbReference>
<dbReference type="CDD" id="cd05651">
    <property type="entry name" value="M20_ArgE_DapE-like"/>
    <property type="match status" value="1"/>
</dbReference>
<dbReference type="PANTHER" id="PTHR43808">
    <property type="entry name" value="ACETYLORNITHINE DEACETYLASE"/>
    <property type="match status" value="1"/>
</dbReference>
<dbReference type="Gene3D" id="3.30.70.360">
    <property type="match status" value="1"/>
</dbReference>
<gene>
    <name evidence="7" type="ORF">ENK44_00255</name>
</gene>
<dbReference type="GO" id="GO:0046872">
    <property type="term" value="F:metal ion binding"/>
    <property type="evidence" value="ECO:0007669"/>
    <property type="project" value="UniProtKB-KW"/>
</dbReference>
<dbReference type="SUPFAM" id="SSF55031">
    <property type="entry name" value="Bacterial exopeptidase dimerisation domain"/>
    <property type="match status" value="1"/>
</dbReference>
<keyword evidence="4" id="KW-0862">Zinc</keyword>
<dbReference type="InterPro" id="IPR050072">
    <property type="entry name" value="Peptidase_M20A"/>
</dbReference>
<dbReference type="AlphaFoldDB" id="A0A7V4WU71"/>
<dbReference type="InterPro" id="IPR001261">
    <property type="entry name" value="ArgE/DapE_CS"/>
</dbReference>
<comment type="cofactor">
    <cofactor evidence="1">
        <name>Zn(2+)</name>
        <dbReference type="ChEBI" id="CHEBI:29105"/>
    </cofactor>
</comment>
<dbReference type="InterPro" id="IPR011650">
    <property type="entry name" value="Peptidase_M20_dimer"/>
</dbReference>
<dbReference type="GO" id="GO:0008777">
    <property type="term" value="F:acetylornithine deacetylase activity"/>
    <property type="evidence" value="ECO:0007669"/>
    <property type="project" value="TreeGrafter"/>
</dbReference>
<evidence type="ECO:0000259" key="6">
    <source>
        <dbReference type="Pfam" id="PF07687"/>
    </source>
</evidence>
<dbReference type="PROSITE" id="PS00758">
    <property type="entry name" value="ARGE_DAPE_CPG2_1"/>
    <property type="match status" value="1"/>
</dbReference>
<comment type="caution">
    <text evidence="7">The sequence shown here is derived from an EMBL/GenBank/DDBJ whole genome shotgun (WGS) entry which is preliminary data.</text>
</comment>
<evidence type="ECO:0000256" key="2">
    <source>
        <dbReference type="ARBA" id="ARBA00022723"/>
    </source>
</evidence>
<proteinExistence type="predicted"/>
<dbReference type="InterPro" id="IPR036264">
    <property type="entry name" value="Bact_exopeptidase_dim_dom"/>
</dbReference>
<keyword evidence="2" id="KW-0479">Metal-binding</keyword>
<dbReference type="Pfam" id="PF07687">
    <property type="entry name" value="M20_dimer"/>
    <property type="match status" value="1"/>
</dbReference>
<evidence type="ECO:0000256" key="1">
    <source>
        <dbReference type="ARBA" id="ARBA00001947"/>
    </source>
</evidence>
<dbReference type="InterPro" id="IPR002933">
    <property type="entry name" value="Peptidase_M20"/>
</dbReference>
<reference evidence="7" key="1">
    <citation type="journal article" date="2020" name="mSystems">
        <title>Genome- and Community-Level Interaction Insights into Carbon Utilization and Element Cycling Functions of Hydrothermarchaeota in Hydrothermal Sediment.</title>
        <authorList>
            <person name="Zhou Z."/>
            <person name="Liu Y."/>
            <person name="Xu W."/>
            <person name="Pan J."/>
            <person name="Luo Z.H."/>
            <person name="Li M."/>
        </authorList>
    </citation>
    <scope>NUCLEOTIDE SEQUENCE [LARGE SCALE GENOMIC DNA]</scope>
    <source>
        <strain evidence="7">HyVt-577</strain>
    </source>
</reference>
<sequence>MKPDITALTAQATALLKDLIALPSFSGQEDKTAQRISVYLEEKNIPVRRKDNNVWAVNRYFDKEKPTLLLNSHHDTVKPNTKWTFDPFTPTEQEGKLIGLGSNDAGAPLVSLLAAFVYFYDAERLPFNIIMAATAEEETSGKKGLRSVLDEFGPIDLAVVGEPTGMQLAVAEKGLMVLRCKAHGKSGHAARDVGENAIYKAIQDINWFRNYRFARESSFLGPVKMTVTIINAGSQHNVIPDVCDFTVDIRMTDAYTNEQVLETIKKHIKCEIDSVSLSLKPSSIDPQHPLVEAARSLNMNTFGSPTLSDQSLIDAPSVKIGPGMSERSHTADEFVYPEEIRQGVEGYIKLLERFFTIIPHTVP</sequence>
<dbReference type="Gene3D" id="3.40.630.10">
    <property type="entry name" value="Zn peptidases"/>
    <property type="match status" value="1"/>
</dbReference>
<keyword evidence="5" id="KW-0170">Cobalt</keyword>